<organism evidence="1 2">
    <name type="scientific">Trichinella nativa</name>
    <dbReference type="NCBI Taxonomy" id="6335"/>
    <lineage>
        <taxon>Eukaryota</taxon>
        <taxon>Metazoa</taxon>
        <taxon>Ecdysozoa</taxon>
        <taxon>Nematoda</taxon>
        <taxon>Enoplea</taxon>
        <taxon>Dorylaimia</taxon>
        <taxon>Trichinellida</taxon>
        <taxon>Trichinellidae</taxon>
        <taxon>Trichinella</taxon>
    </lineage>
</organism>
<evidence type="ECO:0000313" key="1">
    <source>
        <dbReference type="EMBL" id="KRZ50804.1"/>
    </source>
</evidence>
<evidence type="ECO:0000313" key="2">
    <source>
        <dbReference type="Proteomes" id="UP000054721"/>
    </source>
</evidence>
<keyword evidence="2" id="KW-1185">Reference proteome</keyword>
<accession>A0A0V1KU03</accession>
<comment type="caution">
    <text evidence="1">The sequence shown here is derived from an EMBL/GenBank/DDBJ whole genome shotgun (WGS) entry which is preliminary data.</text>
</comment>
<dbReference type="Proteomes" id="UP000054721">
    <property type="component" value="Unassembled WGS sequence"/>
</dbReference>
<dbReference type="OrthoDB" id="5322683at2759"/>
<gene>
    <name evidence="1" type="ORF">T02_8347</name>
</gene>
<name>A0A0V1KU03_9BILA</name>
<reference evidence="1 2" key="1">
    <citation type="submission" date="2015-05" db="EMBL/GenBank/DDBJ databases">
        <title>Evolution of Trichinella species and genotypes.</title>
        <authorList>
            <person name="Korhonen P.K."/>
            <person name="Edoardo P."/>
            <person name="Giuseppe L.R."/>
            <person name="Gasser R.B."/>
        </authorList>
    </citation>
    <scope>NUCLEOTIDE SEQUENCE [LARGE SCALE GENOMIC DNA]</scope>
    <source>
        <strain evidence="1">ISS10</strain>
    </source>
</reference>
<dbReference type="AlphaFoldDB" id="A0A0V1KU03"/>
<sequence length="110" mass="12653">MFSFIRNIFQHTLIDQLLAIITQHVVFRIFAEPTNRKSEKKISNSRIDVLRRFCVQLCGYIECDRILPLVQKDLFALRPAERCLLSNEVASNEPGDCTNKLSSNACFVGY</sequence>
<dbReference type="EMBL" id="JYDW01000249">
    <property type="protein sequence ID" value="KRZ50804.1"/>
    <property type="molecule type" value="Genomic_DNA"/>
</dbReference>
<protein>
    <submittedName>
        <fullName evidence="1">Uncharacterized protein</fullName>
    </submittedName>
</protein>
<proteinExistence type="predicted"/>